<protein>
    <submittedName>
        <fullName evidence="1">Uncharacterized protein</fullName>
    </submittedName>
</protein>
<evidence type="ECO:0000313" key="2">
    <source>
        <dbReference type="Proteomes" id="UP000315423"/>
    </source>
</evidence>
<dbReference type="Proteomes" id="UP000315423">
    <property type="component" value="Unassembled WGS sequence"/>
</dbReference>
<dbReference type="EMBL" id="QYBA01000006">
    <property type="protein sequence ID" value="TKY92520.1"/>
    <property type="molecule type" value="Genomic_DNA"/>
</dbReference>
<organism evidence="1 2">
    <name type="scientific">Candidatus Methanomarinus sp</name>
    <dbReference type="NCBI Taxonomy" id="3386244"/>
    <lineage>
        <taxon>Archaea</taxon>
        <taxon>Methanobacteriati</taxon>
        <taxon>Methanobacteriota</taxon>
        <taxon>Stenosarchaea group</taxon>
        <taxon>Methanomicrobia</taxon>
        <taxon>Methanosarcinales</taxon>
        <taxon>ANME-2 cluster</taxon>
        <taxon>Candidatus Methanocomedenaceae</taxon>
        <taxon>Candidatus Methanomarinus</taxon>
    </lineage>
</organism>
<gene>
    <name evidence="1" type="ORF">C5S46_00230</name>
</gene>
<accession>A0AC61SD12</accession>
<evidence type="ECO:0000313" key="1">
    <source>
        <dbReference type="EMBL" id="TKY92520.1"/>
    </source>
</evidence>
<sequence>MYNYKITFIFLIIIIIPSALAQTHIDAGKTNPPSNIILLIIDGMGSKYISPNCIPTALDGTPVSHADVPIMYEMISHGILIPNIQVPVPSTGPAHSVIITGYSGADQETVELPGATIYDVLNNEGFLSIAIMHKGDFTQMRNKQDIILYTESDSIKEPSLSLQINDNNIPDDIVKELKYWELKFSSYQKETKGIESYTAYADWEINASKHLVSLMAKKHPKMRYILTINIGIADCAGHYRGIEGYITSIEALDKLLEPLVQVAHDSNTALIITADHGMAFRSANATRGGHASDDYYCSESVTVPLIMVSPNIITGVIDKDFNQQDIAPTILSILDIPRQLQYSNGNILPVKQYTNLWISLDIEADVKIIQEEKSILNSTGDSQYFFSGLKPENNYIVRVSKDDEILEEAVKMDIDRHIEFDINIPDNIEKKWDHELWRKRIASAMIILVIAVGLLVIRKIKD</sequence>
<reference evidence="1" key="1">
    <citation type="submission" date="2018-09" db="EMBL/GenBank/DDBJ databases">
        <title>A genomic encyclopedia of anaerobic methanotrophic archaea.</title>
        <authorList>
            <person name="Skennerton C.T."/>
            <person name="Chadwick G.L."/>
            <person name="Laso-Perez R."/>
            <person name="Leu A.O."/>
            <person name="Speth D.R."/>
            <person name="Yu H."/>
            <person name="Morgan-Lang C."/>
            <person name="Hatzenpichler R."/>
            <person name="Goudeau D."/>
            <person name="Malmstrom R."/>
            <person name="Woyke T."/>
            <person name="Hallam S."/>
            <person name="Tyson G.W."/>
            <person name="Wegener G."/>
            <person name="Boetius A."/>
            <person name="Orphan V.J."/>
        </authorList>
    </citation>
    <scope>NUCLEOTIDE SEQUENCE</scope>
    <source>
        <strain evidence="1">CONS3730D10UFb2</strain>
    </source>
</reference>
<proteinExistence type="predicted"/>
<comment type="caution">
    <text evidence="1">The sequence shown here is derived from an EMBL/GenBank/DDBJ whole genome shotgun (WGS) entry which is preliminary data.</text>
</comment>
<name>A0AC61SD12_9EURY</name>